<evidence type="ECO:0000313" key="3">
    <source>
        <dbReference type="Proteomes" id="UP000288096"/>
    </source>
</evidence>
<proteinExistence type="predicted"/>
<evidence type="ECO:0000259" key="1">
    <source>
        <dbReference type="PROSITE" id="PS50851"/>
    </source>
</evidence>
<keyword evidence="3" id="KW-1185">Reference proteome</keyword>
<dbReference type="InterPro" id="IPR036061">
    <property type="entry name" value="CheW-like_dom_sf"/>
</dbReference>
<dbReference type="GO" id="GO:0006935">
    <property type="term" value="P:chemotaxis"/>
    <property type="evidence" value="ECO:0007669"/>
    <property type="project" value="InterPro"/>
</dbReference>
<dbReference type="AlphaFoldDB" id="A0A401FVK6"/>
<feature type="domain" description="CheW-like" evidence="1">
    <location>
        <begin position="21"/>
        <end position="163"/>
    </location>
</feature>
<protein>
    <submittedName>
        <fullName evidence="2">Chemotaxis protein CheW</fullName>
    </submittedName>
</protein>
<dbReference type="GO" id="GO:0005829">
    <property type="term" value="C:cytosol"/>
    <property type="evidence" value="ECO:0007669"/>
    <property type="project" value="TreeGrafter"/>
</dbReference>
<dbReference type="SMART" id="SM00260">
    <property type="entry name" value="CheW"/>
    <property type="match status" value="1"/>
</dbReference>
<dbReference type="SUPFAM" id="SSF50341">
    <property type="entry name" value="CheW-like"/>
    <property type="match status" value="1"/>
</dbReference>
<accession>A0A401FVK6</accession>
<reference evidence="3" key="1">
    <citation type="submission" date="2017-11" db="EMBL/GenBank/DDBJ databases">
        <authorList>
            <person name="Watanabe M."/>
            <person name="Kojima H."/>
        </authorList>
    </citation>
    <scope>NUCLEOTIDE SEQUENCE [LARGE SCALE GENOMIC DNA]</scope>
    <source>
        <strain evidence="3">Tokyo 01</strain>
    </source>
</reference>
<gene>
    <name evidence="2" type="ORF">DENIS_1943</name>
</gene>
<dbReference type="PROSITE" id="PS50851">
    <property type="entry name" value="CHEW"/>
    <property type="match status" value="1"/>
</dbReference>
<dbReference type="Proteomes" id="UP000288096">
    <property type="component" value="Unassembled WGS sequence"/>
</dbReference>
<dbReference type="GO" id="GO:0007165">
    <property type="term" value="P:signal transduction"/>
    <property type="evidence" value="ECO:0007669"/>
    <property type="project" value="InterPro"/>
</dbReference>
<organism evidence="2 3">
    <name type="scientific">Desulfonema ishimotonii</name>
    <dbReference type="NCBI Taxonomy" id="45657"/>
    <lineage>
        <taxon>Bacteria</taxon>
        <taxon>Pseudomonadati</taxon>
        <taxon>Thermodesulfobacteriota</taxon>
        <taxon>Desulfobacteria</taxon>
        <taxon>Desulfobacterales</taxon>
        <taxon>Desulfococcaceae</taxon>
        <taxon>Desulfonema</taxon>
    </lineage>
</organism>
<comment type="caution">
    <text evidence="2">The sequence shown here is derived from an EMBL/GenBank/DDBJ whole genome shotgun (WGS) entry which is preliminary data.</text>
</comment>
<dbReference type="PANTHER" id="PTHR22617:SF23">
    <property type="entry name" value="CHEMOTAXIS PROTEIN CHEW"/>
    <property type="match status" value="1"/>
</dbReference>
<dbReference type="InterPro" id="IPR002545">
    <property type="entry name" value="CheW-lke_dom"/>
</dbReference>
<dbReference type="PANTHER" id="PTHR22617">
    <property type="entry name" value="CHEMOTAXIS SENSOR HISTIDINE KINASE-RELATED"/>
    <property type="match status" value="1"/>
</dbReference>
<dbReference type="Gene3D" id="2.30.30.40">
    <property type="entry name" value="SH3 Domains"/>
    <property type="match status" value="1"/>
</dbReference>
<reference evidence="3" key="2">
    <citation type="submission" date="2019-01" db="EMBL/GenBank/DDBJ databases">
        <title>Genome sequence of Desulfonema ishimotonii strain Tokyo 01.</title>
        <authorList>
            <person name="Fukui M."/>
        </authorList>
    </citation>
    <scope>NUCLEOTIDE SEQUENCE [LARGE SCALE GENOMIC DNA]</scope>
    <source>
        <strain evidence="3">Tokyo 01</strain>
    </source>
</reference>
<dbReference type="InterPro" id="IPR039315">
    <property type="entry name" value="CheW"/>
</dbReference>
<dbReference type="Pfam" id="PF01584">
    <property type="entry name" value="CheW"/>
    <property type="match status" value="1"/>
</dbReference>
<dbReference type="EMBL" id="BEXT01000001">
    <property type="protein sequence ID" value="GBC60983.1"/>
    <property type="molecule type" value="Genomic_DNA"/>
</dbReference>
<dbReference type="Gene3D" id="2.40.50.180">
    <property type="entry name" value="CheA-289, Domain 4"/>
    <property type="match status" value="1"/>
</dbReference>
<sequence length="181" mass="20624">MKKELSKQEETRRLREKMERWEKYIIFTLADEEYCINILKICEVIMAKPFTRIPHAPHFIKGVINLRGSIIPIMDFRLRLGMKDISYTDRTCFIIVNAGKMVTGIAVDSVAGVLNIRGKDIEDAPLPDGNVKPDYILGMAKSEEEEKVRIIVNVDGMLSLKEKDVLKYHLNENEAGLSANS</sequence>
<evidence type="ECO:0000313" key="2">
    <source>
        <dbReference type="EMBL" id="GBC60983.1"/>
    </source>
</evidence>
<name>A0A401FVK6_9BACT</name>